<dbReference type="PANTHER" id="PTHR42695">
    <property type="entry name" value="GLUTAMINE AMIDOTRANSFERASE YLR126C-RELATED"/>
    <property type="match status" value="1"/>
</dbReference>
<dbReference type="RefSeq" id="WP_007081430.1">
    <property type="nucleotide sequence ID" value="NZ_AJXU01000034.1"/>
</dbReference>
<protein>
    <submittedName>
        <fullName evidence="2">Glutamine amidotransferase</fullName>
        <ecNumber evidence="2">6.3.5.2</ecNumber>
    </submittedName>
</protein>
<dbReference type="InterPro" id="IPR017926">
    <property type="entry name" value="GATASE"/>
</dbReference>
<comment type="caution">
    <text evidence="2">The sequence shown here is derived from an EMBL/GenBank/DDBJ whole genome shotgun (WGS) entry which is preliminary data.</text>
</comment>
<dbReference type="OrthoDB" id="9813383at2"/>
<organism evidence="2 3">
    <name type="scientific">Rhodanobacter fulvus Jip2</name>
    <dbReference type="NCBI Taxonomy" id="1163408"/>
    <lineage>
        <taxon>Bacteria</taxon>
        <taxon>Pseudomonadati</taxon>
        <taxon>Pseudomonadota</taxon>
        <taxon>Gammaproteobacteria</taxon>
        <taxon>Lysobacterales</taxon>
        <taxon>Rhodanobacteraceae</taxon>
        <taxon>Rhodanobacter</taxon>
    </lineage>
</organism>
<proteinExistence type="predicted"/>
<gene>
    <name evidence="2" type="ORF">UU9_08967</name>
</gene>
<accession>I4VQQ2</accession>
<feature type="domain" description="Glutamine amidotransferase" evidence="1">
    <location>
        <begin position="62"/>
        <end position="205"/>
    </location>
</feature>
<keyword evidence="2" id="KW-0808">Transferase</keyword>
<dbReference type="GO" id="GO:0003922">
    <property type="term" value="F:GMP synthase (glutamine-hydrolyzing) activity"/>
    <property type="evidence" value="ECO:0007669"/>
    <property type="project" value="UniProtKB-EC"/>
</dbReference>
<dbReference type="EMBL" id="AJXU01000034">
    <property type="protein sequence ID" value="EIL89543.1"/>
    <property type="molecule type" value="Genomic_DNA"/>
</dbReference>
<dbReference type="SUPFAM" id="SSF52317">
    <property type="entry name" value="Class I glutamine amidotransferase-like"/>
    <property type="match status" value="1"/>
</dbReference>
<reference evidence="2 3" key="1">
    <citation type="journal article" date="2012" name="J. Bacteriol.">
        <title>Genome sequences for six rhodanobacter strains, isolated from soils and the terrestrial subsurface, with variable denitrification capabilities.</title>
        <authorList>
            <person name="Kostka J.E."/>
            <person name="Green S.J."/>
            <person name="Rishishwar L."/>
            <person name="Prakash O."/>
            <person name="Katz L.S."/>
            <person name="Marino-Ramirez L."/>
            <person name="Jordan I.K."/>
            <person name="Munk C."/>
            <person name="Ivanova N."/>
            <person name="Mikhailova N."/>
            <person name="Watson D.B."/>
            <person name="Brown S.D."/>
            <person name="Palumbo A.V."/>
            <person name="Brooks S.C."/>
        </authorList>
    </citation>
    <scope>NUCLEOTIDE SEQUENCE [LARGE SCALE GENOMIC DNA]</scope>
    <source>
        <strain evidence="3">Jip2T</strain>
    </source>
</reference>
<dbReference type="AlphaFoldDB" id="I4VQQ2"/>
<dbReference type="InterPro" id="IPR044992">
    <property type="entry name" value="ChyE-like"/>
</dbReference>
<dbReference type="CDD" id="cd01741">
    <property type="entry name" value="GATase1_1"/>
    <property type="match status" value="1"/>
</dbReference>
<evidence type="ECO:0000313" key="3">
    <source>
        <dbReference type="Proteomes" id="UP000004210"/>
    </source>
</evidence>
<evidence type="ECO:0000313" key="2">
    <source>
        <dbReference type="EMBL" id="EIL89543.1"/>
    </source>
</evidence>
<dbReference type="InterPro" id="IPR029062">
    <property type="entry name" value="Class_I_gatase-like"/>
</dbReference>
<evidence type="ECO:0000259" key="1">
    <source>
        <dbReference type="Pfam" id="PF00117"/>
    </source>
</evidence>
<dbReference type="PROSITE" id="PS51273">
    <property type="entry name" value="GATASE_TYPE_1"/>
    <property type="match status" value="1"/>
</dbReference>
<dbReference type="STRING" id="1163408.UU9_08967"/>
<dbReference type="PANTHER" id="PTHR42695:SF5">
    <property type="entry name" value="GLUTAMINE AMIDOTRANSFERASE YLR126C-RELATED"/>
    <property type="match status" value="1"/>
</dbReference>
<keyword evidence="3" id="KW-1185">Reference proteome</keyword>
<dbReference type="GO" id="GO:0005829">
    <property type="term" value="C:cytosol"/>
    <property type="evidence" value="ECO:0007669"/>
    <property type="project" value="TreeGrafter"/>
</dbReference>
<dbReference type="Gene3D" id="3.40.50.880">
    <property type="match status" value="1"/>
</dbReference>
<keyword evidence="2" id="KW-0436">Ligase</keyword>
<keyword evidence="2" id="KW-0315">Glutamine amidotransferase</keyword>
<sequence length="259" mass="28594">MKFPPNRFPPSKPVLVIRTGHAPKPIRARHGDFAHWFCLAARLPSSQVRVIDVTAGERLPAHNEVAGALITGSAAMVTERAAWSELTAGWIRNAMDAELPMFGICFGHQLMAHALGGRVDYLPGGREIGTLPINFLADAPLDALTDGMPTSFRAHTTHEQSVVEIPPEATVLARSDRDPNHLVRYGRQAYSAQFHPEFNAEVMRAYIRRKHADMQREGADPRQIFREVAATPVARGLFRRFVQLHMGQKATPSPADSIA</sequence>
<dbReference type="PATRIC" id="fig|1163408.3.peg.1840"/>
<name>I4VQQ2_9GAMM</name>
<dbReference type="GO" id="GO:0016740">
    <property type="term" value="F:transferase activity"/>
    <property type="evidence" value="ECO:0007669"/>
    <property type="project" value="UniProtKB-KW"/>
</dbReference>
<dbReference type="EC" id="6.3.5.2" evidence="2"/>
<dbReference type="Proteomes" id="UP000004210">
    <property type="component" value="Unassembled WGS sequence"/>
</dbReference>
<dbReference type="eggNOG" id="COG0518">
    <property type="taxonomic scope" value="Bacteria"/>
</dbReference>
<dbReference type="NCBIfam" id="NF006562">
    <property type="entry name" value="PRK09065.1"/>
    <property type="match status" value="1"/>
</dbReference>
<dbReference type="Pfam" id="PF00117">
    <property type="entry name" value="GATase"/>
    <property type="match status" value="1"/>
</dbReference>